<dbReference type="AlphaFoldDB" id="E5XT87"/>
<dbReference type="STRING" id="679197.HMPREF9336_02709"/>
<evidence type="ECO:0000313" key="3">
    <source>
        <dbReference type="Proteomes" id="UP000004816"/>
    </source>
</evidence>
<proteinExistence type="predicted"/>
<evidence type="ECO:0008006" key="4">
    <source>
        <dbReference type="Google" id="ProtNLM"/>
    </source>
</evidence>
<gene>
    <name evidence="2" type="ORF">HMPREF9336_02709</name>
</gene>
<evidence type="ECO:0000256" key="1">
    <source>
        <dbReference type="SAM" id="SignalP"/>
    </source>
</evidence>
<feature type="chain" id="PRO_5003203040" description="Secreted protein" evidence="1">
    <location>
        <begin position="26"/>
        <end position="212"/>
    </location>
</feature>
<evidence type="ECO:0000313" key="2">
    <source>
        <dbReference type="EMBL" id="EFV12418.1"/>
    </source>
</evidence>
<dbReference type="RefSeq" id="WP_007471230.1">
    <property type="nucleotide sequence ID" value="NZ_KI391953.1"/>
</dbReference>
<dbReference type="Gene3D" id="3.30.1360.200">
    <property type="match status" value="1"/>
</dbReference>
<dbReference type="EMBL" id="ACZI02000002">
    <property type="protein sequence ID" value="EFV12418.1"/>
    <property type="molecule type" value="Genomic_DNA"/>
</dbReference>
<sequence length="212" mass="21257">MRNGLLGALVVAAGACALSAVPAQAEPASRFQVRPVAKNGAGLSDAKGNMAFSRASYPKFFAAYPTVPSQQARQAAALLSEEQTAQSGALVAGAEGLDCAKADPLGGKDDPKLPLVACSSDAGTKYVLKPAIIDGAQVSCVVAGSGADLVFSPQAQSAWSQYTSKNAGTLAAVVVDSKVVATIEVNGPTPFTVRLASQDASPLVQALGGCHA</sequence>
<accession>E5XT87</accession>
<dbReference type="PROSITE" id="PS51257">
    <property type="entry name" value="PROKAR_LIPOPROTEIN"/>
    <property type="match status" value="1"/>
</dbReference>
<protein>
    <recommendedName>
        <fullName evidence="4">Secreted protein</fullName>
    </recommendedName>
</protein>
<keyword evidence="1" id="KW-0732">Signal</keyword>
<dbReference type="HOGENOM" id="CLU_1346608_0_0_11"/>
<reference evidence="2 3" key="1">
    <citation type="journal article" date="2011" name="Stand. Genomic Sci.">
        <title>High quality draft genome sequence of Segniliparus rugosus CDC 945(T)= (ATCC BAA-974(T)).</title>
        <authorList>
            <person name="Earl A.M."/>
            <person name="Desjardins C.A."/>
            <person name="Fitzgerald M.G."/>
            <person name="Arachchi H.M."/>
            <person name="Zeng Q."/>
            <person name="Mehta T."/>
            <person name="Griggs A."/>
            <person name="Birren B.W."/>
            <person name="Toney N.C."/>
            <person name="Carr J."/>
            <person name="Posey J."/>
            <person name="Butler W.R."/>
        </authorList>
    </citation>
    <scope>NUCLEOTIDE SEQUENCE [LARGE SCALE GENOMIC DNA]</scope>
    <source>
        <strain evidence="3">ATCC BAA-974 / DSM 45345 / CCUG 50838 / CIP 108380 / JCM 13579 / CDC 945</strain>
    </source>
</reference>
<dbReference type="OrthoDB" id="5240379at2"/>
<comment type="caution">
    <text evidence="2">The sequence shown here is derived from an EMBL/GenBank/DDBJ whole genome shotgun (WGS) entry which is preliminary data.</text>
</comment>
<dbReference type="eggNOG" id="COG0342">
    <property type="taxonomic scope" value="Bacteria"/>
</dbReference>
<name>E5XT87_SEGRC</name>
<keyword evidence="3" id="KW-1185">Reference proteome</keyword>
<organism evidence="2 3">
    <name type="scientific">Segniliparus rugosus (strain ATCC BAA-974 / DSM 45345 / CCUG 50838 / CIP 108380 / JCM 13579 / CDC 945)</name>
    <dbReference type="NCBI Taxonomy" id="679197"/>
    <lineage>
        <taxon>Bacteria</taxon>
        <taxon>Bacillati</taxon>
        <taxon>Actinomycetota</taxon>
        <taxon>Actinomycetes</taxon>
        <taxon>Mycobacteriales</taxon>
        <taxon>Segniliparaceae</taxon>
        <taxon>Segniliparus</taxon>
    </lineage>
</organism>
<dbReference type="Proteomes" id="UP000004816">
    <property type="component" value="Unassembled WGS sequence"/>
</dbReference>
<feature type="signal peptide" evidence="1">
    <location>
        <begin position="1"/>
        <end position="25"/>
    </location>
</feature>